<dbReference type="EMBL" id="QTSX02003702">
    <property type="protein sequence ID" value="KAJ9068688.1"/>
    <property type="molecule type" value="Genomic_DNA"/>
</dbReference>
<keyword evidence="2" id="KW-1185">Reference proteome</keyword>
<name>A0ACC2T275_9FUNG</name>
<dbReference type="Proteomes" id="UP001165960">
    <property type="component" value="Unassembled WGS sequence"/>
</dbReference>
<evidence type="ECO:0000313" key="2">
    <source>
        <dbReference type="Proteomes" id="UP001165960"/>
    </source>
</evidence>
<sequence length="76" mass="9053">MQLIPKGSFITEYIREVITDEEAELRGRRCDLLGVNYLFDLDGISDPQILHRWAVPRELLQPLLRPQHRSIHRVYR</sequence>
<comment type="caution">
    <text evidence="1">The sequence shown here is derived from an EMBL/GenBank/DDBJ whole genome shotgun (WGS) entry which is preliminary data.</text>
</comment>
<reference evidence="1" key="1">
    <citation type="submission" date="2022-04" db="EMBL/GenBank/DDBJ databases">
        <title>Genome of the entomopathogenic fungus Entomophthora muscae.</title>
        <authorList>
            <person name="Elya C."/>
            <person name="Lovett B.R."/>
            <person name="Lee E."/>
            <person name="Macias A.M."/>
            <person name="Hajek A.E."/>
            <person name="De Bivort B.L."/>
            <person name="Kasson M.T."/>
            <person name="De Fine Licht H.H."/>
            <person name="Stajich J.E."/>
        </authorList>
    </citation>
    <scope>NUCLEOTIDE SEQUENCE</scope>
    <source>
        <strain evidence="1">Berkeley</strain>
    </source>
</reference>
<gene>
    <name evidence="1" type="ORF">DSO57_1026211</name>
</gene>
<evidence type="ECO:0000313" key="1">
    <source>
        <dbReference type="EMBL" id="KAJ9068688.1"/>
    </source>
</evidence>
<protein>
    <submittedName>
        <fullName evidence="1">Uncharacterized protein</fullName>
    </submittedName>
</protein>
<accession>A0ACC2T275</accession>
<proteinExistence type="predicted"/>
<organism evidence="1 2">
    <name type="scientific">Entomophthora muscae</name>
    <dbReference type="NCBI Taxonomy" id="34485"/>
    <lineage>
        <taxon>Eukaryota</taxon>
        <taxon>Fungi</taxon>
        <taxon>Fungi incertae sedis</taxon>
        <taxon>Zoopagomycota</taxon>
        <taxon>Entomophthoromycotina</taxon>
        <taxon>Entomophthoromycetes</taxon>
        <taxon>Entomophthorales</taxon>
        <taxon>Entomophthoraceae</taxon>
        <taxon>Entomophthora</taxon>
    </lineage>
</organism>